<dbReference type="InterPro" id="IPR012334">
    <property type="entry name" value="Pectin_lyas_fold"/>
</dbReference>
<dbReference type="GO" id="GO:0045490">
    <property type="term" value="P:pectin catabolic process"/>
    <property type="evidence" value="ECO:0007669"/>
    <property type="project" value="TreeGrafter"/>
</dbReference>
<dbReference type="EC" id="4.2.2.2" evidence="10"/>
<comment type="function">
    <text evidence="9 10">Pectinolytic enzyme consist of four classes of enzymes: pectin lyase, polygalacturonase, pectin methylesterase and rhamnogalacturonase. Among pectinolytic enzymes, pectin lyase is the most important in depolymerization of pectin, since it cleaves internal glycosidic bonds of highly methylated pectins. Favors pectate, the anion, over pectin, the methyl ester.</text>
</comment>
<comment type="catalytic activity">
    <reaction evidence="1 10">
        <text>Eliminative cleavage of (1-&gt;4)-alpha-D-galacturonan to give oligosaccharides with 4-deoxy-alpha-D-galact-4-enuronosyl groups at their non-reducing ends.</text>
        <dbReference type="EC" id="4.2.2.2"/>
    </reaction>
</comment>
<evidence type="ECO:0000256" key="7">
    <source>
        <dbReference type="ARBA" id="ARBA00022837"/>
    </source>
</evidence>
<dbReference type="GO" id="GO:0005576">
    <property type="term" value="C:extracellular region"/>
    <property type="evidence" value="ECO:0007669"/>
    <property type="project" value="UniProtKB-SubCell"/>
</dbReference>
<evidence type="ECO:0000256" key="6">
    <source>
        <dbReference type="ARBA" id="ARBA00022729"/>
    </source>
</evidence>
<dbReference type="HOGENOM" id="CLU_044863_3_1_1"/>
<evidence type="ECO:0000256" key="3">
    <source>
        <dbReference type="ARBA" id="ARBA00004613"/>
    </source>
</evidence>
<evidence type="ECO:0000256" key="1">
    <source>
        <dbReference type="ARBA" id="ARBA00000695"/>
    </source>
</evidence>
<dbReference type="SUPFAM" id="SSF51126">
    <property type="entry name" value="Pectin lyase-like"/>
    <property type="match status" value="1"/>
</dbReference>
<dbReference type="PANTHER" id="PTHR33407">
    <property type="entry name" value="PECTATE LYASE F-RELATED"/>
    <property type="match status" value="1"/>
</dbReference>
<evidence type="ECO:0000256" key="5">
    <source>
        <dbReference type="ARBA" id="ARBA00022525"/>
    </source>
</evidence>
<protein>
    <recommendedName>
        <fullName evidence="10">Pectate lyase</fullName>
        <ecNumber evidence="10">4.2.2.2</ecNumber>
    </recommendedName>
</protein>
<dbReference type="EMBL" id="CH408030">
    <property type="protein sequence ID" value="EAQ90354.1"/>
    <property type="molecule type" value="Genomic_DNA"/>
</dbReference>
<dbReference type="InParanoid" id="Q2HBW5"/>
<dbReference type="GO" id="GO:0030570">
    <property type="term" value="F:pectate lyase activity"/>
    <property type="evidence" value="ECO:0007669"/>
    <property type="project" value="UniProtKB-UniRule"/>
</dbReference>
<evidence type="ECO:0000313" key="12">
    <source>
        <dbReference type="Proteomes" id="UP000001056"/>
    </source>
</evidence>
<keyword evidence="5 10" id="KW-0964">Secreted</keyword>
<dbReference type="eggNOG" id="ENOG502QSM3">
    <property type="taxonomic scope" value="Eukaryota"/>
</dbReference>
<dbReference type="GeneID" id="4388575"/>
<name>Q2HBW5_CHAGB</name>
<dbReference type="OrthoDB" id="441042at2759"/>
<dbReference type="Proteomes" id="UP000001056">
    <property type="component" value="Unassembled WGS sequence"/>
</dbReference>
<proteinExistence type="inferred from homology"/>
<keyword evidence="8 10" id="KW-0456">Lyase</keyword>
<dbReference type="STRING" id="306901.Q2HBW5"/>
<dbReference type="PANTHER" id="PTHR33407:SF9">
    <property type="entry name" value="PECTATE LYASE F-RELATED"/>
    <property type="match status" value="1"/>
</dbReference>
<keyword evidence="7 10" id="KW-0106">Calcium</keyword>
<dbReference type="AlphaFoldDB" id="Q2HBW5"/>
<comment type="similarity">
    <text evidence="4 10">Belongs to the polysaccharide lyase 3 family.</text>
</comment>
<evidence type="ECO:0000256" key="4">
    <source>
        <dbReference type="ARBA" id="ARBA00006463"/>
    </source>
</evidence>
<dbReference type="OMA" id="CQKCARE"/>
<evidence type="ECO:0000256" key="8">
    <source>
        <dbReference type="ARBA" id="ARBA00023239"/>
    </source>
</evidence>
<organism evidence="11 12">
    <name type="scientific">Chaetomium globosum (strain ATCC 6205 / CBS 148.51 / DSM 1962 / NBRC 6347 / NRRL 1970)</name>
    <name type="common">Soil fungus</name>
    <dbReference type="NCBI Taxonomy" id="306901"/>
    <lineage>
        <taxon>Eukaryota</taxon>
        <taxon>Fungi</taxon>
        <taxon>Dikarya</taxon>
        <taxon>Ascomycota</taxon>
        <taxon>Pezizomycotina</taxon>
        <taxon>Sordariomycetes</taxon>
        <taxon>Sordariomycetidae</taxon>
        <taxon>Sordariales</taxon>
        <taxon>Chaetomiaceae</taxon>
        <taxon>Chaetomium</taxon>
    </lineage>
</organism>
<dbReference type="VEuPathDB" id="FungiDB:CHGG_02289"/>
<feature type="chain" id="PRO_5025093440" description="Pectate lyase" evidence="10">
    <location>
        <begin position="22"/>
        <end position="253"/>
    </location>
</feature>
<evidence type="ECO:0000256" key="2">
    <source>
        <dbReference type="ARBA" id="ARBA00001913"/>
    </source>
</evidence>
<reference evidence="12" key="1">
    <citation type="journal article" date="2015" name="Genome Announc.">
        <title>Draft genome sequence of the cellulolytic fungus Chaetomium globosum.</title>
        <authorList>
            <person name="Cuomo C.A."/>
            <person name="Untereiner W.A."/>
            <person name="Ma L.-J."/>
            <person name="Grabherr M."/>
            <person name="Birren B.W."/>
        </authorList>
    </citation>
    <scope>NUCLEOTIDE SEQUENCE [LARGE SCALE GENOMIC DNA]</scope>
    <source>
        <strain evidence="12">ATCC 6205 / CBS 148.51 / DSM 1962 / NBRC 6347 / NRRL 1970</strain>
    </source>
</reference>
<sequence>MLAKAQHVTLAVLAAAPTALACLGYEGGVPKPTENVPLSAPIYVKAGEVYDGGWRKFDRNPSTCKEQGEGGESDTAFVVERGGTLRNVIIGKTAGEGVYCKGGGCNLEFLWFEDVCEDAISIKDDRAGDVTNIIGGGAYHASDKIIQHNGCGRVNVCAPCASSSCNLFEFNIITRSSTSMPKTTEKFTVRAELPQCQKCAREVYIEGVTARNGGEVAGITKSNGDKATLVNVCTDAKTPCQNYSGPGTKDGAC</sequence>
<dbReference type="RefSeq" id="XP_001228805.1">
    <property type="nucleotide sequence ID" value="XM_001228804.1"/>
</dbReference>
<dbReference type="Gene3D" id="2.160.20.10">
    <property type="entry name" value="Single-stranded right-handed beta-helix, Pectin lyase-like"/>
    <property type="match status" value="1"/>
</dbReference>
<keyword evidence="12" id="KW-1185">Reference proteome</keyword>
<accession>Q2HBW5</accession>
<comment type="subcellular location">
    <subcellularLocation>
        <location evidence="3 10">Secreted</location>
    </subcellularLocation>
</comment>
<dbReference type="Pfam" id="PF03211">
    <property type="entry name" value="Pectate_lyase"/>
    <property type="match status" value="2"/>
</dbReference>
<feature type="signal peptide" evidence="10">
    <location>
        <begin position="1"/>
        <end position="21"/>
    </location>
</feature>
<evidence type="ECO:0000256" key="10">
    <source>
        <dbReference type="RuleBase" id="RU367009"/>
    </source>
</evidence>
<keyword evidence="6 10" id="KW-0732">Signal</keyword>
<dbReference type="PROSITE" id="PS51257">
    <property type="entry name" value="PROKAR_LIPOPROTEIN"/>
    <property type="match status" value="1"/>
</dbReference>
<dbReference type="InterPro" id="IPR004898">
    <property type="entry name" value="Pectate_lyase_PlyH/PlyE-like"/>
</dbReference>
<gene>
    <name evidence="11" type="ORF">CHGG_02289</name>
</gene>
<comment type="cofactor">
    <cofactor evidence="2 10">
        <name>Ca(2+)</name>
        <dbReference type="ChEBI" id="CHEBI:29108"/>
    </cofactor>
</comment>
<evidence type="ECO:0000256" key="9">
    <source>
        <dbReference type="ARBA" id="ARBA00025679"/>
    </source>
</evidence>
<evidence type="ECO:0000313" key="11">
    <source>
        <dbReference type="EMBL" id="EAQ90354.1"/>
    </source>
</evidence>
<dbReference type="InterPro" id="IPR011050">
    <property type="entry name" value="Pectin_lyase_fold/virulence"/>
</dbReference>